<dbReference type="PANTHER" id="PTHR30157:SF0">
    <property type="entry name" value="NADPH-DEPENDENT FERRIC-CHELATE REDUCTASE"/>
    <property type="match status" value="1"/>
</dbReference>
<organism evidence="2 3">
    <name type="scientific">Streptomyces bathyalis</name>
    <dbReference type="NCBI Taxonomy" id="2710756"/>
    <lineage>
        <taxon>Bacteria</taxon>
        <taxon>Bacillati</taxon>
        <taxon>Actinomycetota</taxon>
        <taxon>Actinomycetes</taxon>
        <taxon>Kitasatosporales</taxon>
        <taxon>Streptomycetaceae</taxon>
        <taxon>Streptomyces</taxon>
    </lineage>
</organism>
<evidence type="ECO:0000313" key="2">
    <source>
        <dbReference type="EMBL" id="QPP09556.1"/>
    </source>
</evidence>
<dbReference type="Pfam" id="PF04954">
    <property type="entry name" value="SIP"/>
    <property type="match status" value="1"/>
</dbReference>
<feature type="domain" description="FAD-binding FR-type" evidence="1">
    <location>
        <begin position="15"/>
        <end position="158"/>
    </location>
</feature>
<evidence type="ECO:0000313" key="3">
    <source>
        <dbReference type="Proteomes" id="UP000595046"/>
    </source>
</evidence>
<dbReference type="CDD" id="cd06193">
    <property type="entry name" value="siderophore_interacting"/>
    <property type="match status" value="1"/>
</dbReference>
<keyword evidence="3" id="KW-1185">Reference proteome</keyword>
<dbReference type="KEGG" id="sbat:G4Z16_27605"/>
<dbReference type="PANTHER" id="PTHR30157">
    <property type="entry name" value="FERRIC REDUCTASE, NADPH-DEPENDENT"/>
    <property type="match status" value="1"/>
</dbReference>
<reference evidence="3" key="1">
    <citation type="submission" date="2020-02" db="EMBL/GenBank/DDBJ databases">
        <title>Streptomyces sp. ASO4wet.</title>
        <authorList>
            <person name="Risdian C."/>
            <person name="Landwehr W."/>
            <person name="Schupp P."/>
            <person name="Wink J."/>
        </authorList>
    </citation>
    <scope>NUCLEOTIDE SEQUENCE [LARGE SCALE GENOMIC DNA]</scope>
    <source>
        <strain evidence="3">ASO4wet</strain>
    </source>
</reference>
<dbReference type="AlphaFoldDB" id="A0A7T1TAR7"/>
<dbReference type="InterPro" id="IPR017927">
    <property type="entry name" value="FAD-bd_FR_type"/>
</dbReference>
<dbReference type="InterPro" id="IPR017938">
    <property type="entry name" value="Riboflavin_synthase-like_b-brl"/>
</dbReference>
<dbReference type="Gene3D" id="2.40.30.10">
    <property type="entry name" value="Translation factors"/>
    <property type="match status" value="1"/>
</dbReference>
<dbReference type="Proteomes" id="UP000595046">
    <property type="component" value="Chromosome"/>
</dbReference>
<accession>A0A7T1TAR7</accession>
<dbReference type="GO" id="GO:0016491">
    <property type="term" value="F:oxidoreductase activity"/>
    <property type="evidence" value="ECO:0007669"/>
    <property type="project" value="InterPro"/>
</dbReference>
<sequence>MSTAAPEAPARTIPFEFFDTYVVRTRRLGPTMLRITFGGESLRHFTSGGRDQRFKLFLPHPGQDAPVVPTDAGDAWFTVWRSMDPSVRGIMRSYTVREQRRFPQDELDIDFALHGVGDPSEAASAGFVPAGPASRWAATARPGDRVTLLGPTVDDNGGVDFRPAPGTDWVLISGDETALPAIAGILEWLAPGTPAKVWIEVPNAEDIQELPTAADADITWLVRDNTTENRTDFHLASIASARLPEGTPYAWIAGEAGTVKALRRHLVGERGFDRKRVKFTGYWRMDTSEEQLVEEAVAGAATAGSD</sequence>
<dbReference type="InterPro" id="IPR039374">
    <property type="entry name" value="SIP_fam"/>
</dbReference>
<dbReference type="InterPro" id="IPR013113">
    <property type="entry name" value="SIP_FAD-bd"/>
</dbReference>
<proteinExistence type="predicted"/>
<dbReference type="InterPro" id="IPR007037">
    <property type="entry name" value="SIP_rossman_dom"/>
</dbReference>
<dbReference type="Gene3D" id="3.40.50.80">
    <property type="entry name" value="Nucleotide-binding domain of ferredoxin-NADP reductase (FNR) module"/>
    <property type="match status" value="1"/>
</dbReference>
<dbReference type="Pfam" id="PF08021">
    <property type="entry name" value="FAD_binding_9"/>
    <property type="match status" value="1"/>
</dbReference>
<protein>
    <submittedName>
        <fullName evidence="2">Siderophore-interacting protein</fullName>
    </submittedName>
</protein>
<gene>
    <name evidence="2" type="ORF">G4Z16_27605</name>
</gene>
<dbReference type="RefSeq" id="WP_197353327.1">
    <property type="nucleotide sequence ID" value="NZ_CP048882.1"/>
</dbReference>
<dbReference type="SUPFAM" id="SSF63380">
    <property type="entry name" value="Riboflavin synthase domain-like"/>
    <property type="match status" value="1"/>
</dbReference>
<evidence type="ECO:0000259" key="1">
    <source>
        <dbReference type="PROSITE" id="PS51384"/>
    </source>
</evidence>
<dbReference type="InterPro" id="IPR039261">
    <property type="entry name" value="FNR_nucleotide-bd"/>
</dbReference>
<dbReference type="EMBL" id="CP048882">
    <property type="protein sequence ID" value="QPP09556.1"/>
    <property type="molecule type" value="Genomic_DNA"/>
</dbReference>
<name>A0A7T1TAR7_9ACTN</name>
<dbReference type="PROSITE" id="PS51384">
    <property type="entry name" value="FAD_FR"/>
    <property type="match status" value="1"/>
</dbReference>